<dbReference type="GO" id="GO:0006384">
    <property type="term" value="P:transcription initiation at RNA polymerase III promoter"/>
    <property type="evidence" value="ECO:0007669"/>
    <property type="project" value="InterPro"/>
</dbReference>
<dbReference type="GO" id="GO:0005634">
    <property type="term" value="C:nucleus"/>
    <property type="evidence" value="ECO:0007669"/>
    <property type="project" value="InterPro"/>
</dbReference>
<dbReference type="EMBL" id="BMAO01027313">
    <property type="protein sequence ID" value="GFR15935.1"/>
    <property type="molecule type" value="Genomic_DNA"/>
</dbReference>
<evidence type="ECO:0000313" key="1">
    <source>
        <dbReference type="EMBL" id="GFR15935.1"/>
    </source>
</evidence>
<dbReference type="AlphaFoldDB" id="A0A8X6H688"/>
<gene>
    <name evidence="1" type="ORF">TNCT_546871</name>
</gene>
<comment type="caution">
    <text evidence="1">The sequence shown here is derived from an EMBL/GenBank/DDBJ whole genome shotgun (WGS) entry which is preliminary data.</text>
</comment>
<dbReference type="Pfam" id="PF15497">
    <property type="entry name" value="SNAPC5"/>
    <property type="match status" value="1"/>
</dbReference>
<name>A0A8X6H688_TRICU</name>
<proteinExistence type="predicted"/>
<evidence type="ECO:0000313" key="2">
    <source>
        <dbReference type="Proteomes" id="UP000887116"/>
    </source>
</evidence>
<dbReference type="OrthoDB" id="6435580at2759"/>
<dbReference type="GO" id="GO:0006366">
    <property type="term" value="P:transcription by RNA polymerase II"/>
    <property type="evidence" value="ECO:0007669"/>
    <property type="project" value="InterPro"/>
</dbReference>
<organism evidence="1 2">
    <name type="scientific">Trichonephila clavata</name>
    <name type="common">Joro spider</name>
    <name type="synonym">Nephila clavata</name>
    <dbReference type="NCBI Taxonomy" id="2740835"/>
    <lineage>
        <taxon>Eukaryota</taxon>
        <taxon>Metazoa</taxon>
        <taxon>Ecdysozoa</taxon>
        <taxon>Arthropoda</taxon>
        <taxon>Chelicerata</taxon>
        <taxon>Arachnida</taxon>
        <taxon>Araneae</taxon>
        <taxon>Araneomorphae</taxon>
        <taxon>Entelegynae</taxon>
        <taxon>Araneoidea</taxon>
        <taxon>Nephilidae</taxon>
        <taxon>Trichonephila</taxon>
    </lineage>
</organism>
<dbReference type="Proteomes" id="UP000887116">
    <property type="component" value="Unassembled WGS sequence"/>
</dbReference>
<protein>
    <submittedName>
        <fullName evidence="1">Uncharacterized protein</fullName>
    </submittedName>
</protein>
<sequence>MNRKRCRRLYDDDEKIKGANTKKLKINETKQSLEKEHSVIKEFLNTFEEMVFNLRVEELFLRSMLHRQAARQGYEELKKENANNTAMTSEQGTSSNNFTNVYSETDLEPLFLNLGSDIITSEDEMYK</sequence>
<reference evidence="1" key="1">
    <citation type="submission" date="2020-07" db="EMBL/GenBank/DDBJ databases">
        <title>Multicomponent nature underlies the extraordinary mechanical properties of spider dragline silk.</title>
        <authorList>
            <person name="Kono N."/>
            <person name="Nakamura H."/>
            <person name="Mori M."/>
            <person name="Yoshida Y."/>
            <person name="Ohtoshi R."/>
            <person name="Malay A.D."/>
            <person name="Moran D.A.P."/>
            <person name="Tomita M."/>
            <person name="Numata K."/>
            <person name="Arakawa K."/>
        </authorList>
    </citation>
    <scope>NUCLEOTIDE SEQUENCE</scope>
</reference>
<accession>A0A8X6H688</accession>
<keyword evidence="2" id="KW-1185">Reference proteome</keyword>
<dbReference type="InterPro" id="IPR029138">
    <property type="entry name" value="SNAPC5"/>
</dbReference>